<dbReference type="Proteomes" id="UP000037269">
    <property type="component" value="Unassembled WGS sequence"/>
</dbReference>
<gene>
    <name evidence="1" type="ORF">AF333_16945</name>
    <name evidence="2" type="ORF">SAMN04487909_12533</name>
</gene>
<accession>A0A0D1XYN4</accession>
<protein>
    <submittedName>
        <fullName evidence="1">Uncharacterized protein</fullName>
    </submittedName>
</protein>
<dbReference type="EMBL" id="LGUG01000004">
    <property type="protein sequence ID" value="KON96919.1"/>
    <property type="molecule type" value="Genomic_DNA"/>
</dbReference>
<organism evidence="1 3">
    <name type="scientific">Aneurinibacillus migulanus</name>
    <name type="common">Bacillus migulanus</name>
    <dbReference type="NCBI Taxonomy" id="47500"/>
    <lineage>
        <taxon>Bacteria</taxon>
        <taxon>Bacillati</taxon>
        <taxon>Bacillota</taxon>
        <taxon>Bacilli</taxon>
        <taxon>Bacillales</taxon>
        <taxon>Paenibacillaceae</taxon>
        <taxon>Aneurinibacillus group</taxon>
        <taxon>Aneurinibacillus</taxon>
    </lineage>
</organism>
<name>A0A0D1XYN4_ANEMI</name>
<sequence length="79" mass="9491">MENERIEDGCKKSVPLRRFVETVEDRFIEDRFINAVVSAFCKHETAISWKPSRSLLKGSHDRKPNYEYCKKCLKIFRYF</sequence>
<dbReference type="Proteomes" id="UP000182836">
    <property type="component" value="Unassembled WGS sequence"/>
</dbReference>
<dbReference type="PATRIC" id="fig|47500.12.peg.1889"/>
<reference evidence="1 3" key="1">
    <citation type="submission" date="2015-07" db="EMBL/GenBank/DDBJ databases">
        <title>Fjat-14205 dsm 2895.</title>
        <authorList>
            <person name="Liu B."/>
            <person name="Wang J."/>
            <person name="Zhu Y."/>
            <person name="Liu G."/>
            <person name="Chen Q."/>
            <person name="Chen Z."/>
            <person name="Lan J."/>
            <person name="Che J."/>
            <person name="Ge C."/>
            <person name="Shi H."/>
            <person name="Pan Z."/>
            <person name="Liu X."/>
        </authorList>
    </citation>
    <scope>NUCLEOTIDE SEQUENCE [LARGE SCALE GENOMIC DNA]</scope>
    <source>
        <strain evidence="1 3">DSM 2895</strain>
    </source>
</reference>
<reference evidence="2 4" key="2">
    <citation type="submission" date="2016-10" db="EMBL/GenBank/DDBJ databases">
        <authorList>
            <person name="de Groot N.N."/>
        </authorList>
    </citation>
    <scope>NUCLEOTIDE SEQUENCE [LARGE SCALE GENOMIC DNA]</scope>
    <source>
        <strain evidence="2 4">DSM 2895</strain>
    </source>
</reference>
<dbReference type="AlphaFoldDB" id="A0A0D1XYN4"/>
<evidence type="ECO:0000313" key="4">
    <source>
        <dbReference type="Proteomes" id="UP000182836"/>
    </source>
</evidence>
<evidence type="ECO:0000313" key="3">
    <source>
        <dbReference type="Proteomes" id="UP000037269"/>
    </source>
</evidence>
<dbReference type="EMBL" id="FNED01000025">
    <property type="protein sequence ID" value="SDJ68855.1"/>
    <property type="molecule type" value="Genomic_DNA"/>
</dbReference>
<evidence type="ECO:0000313" key="2">
    <source>
        <dbReference type="EMBL" id="SDJ68855.1"/>
    </source>
</evidence>
<proteinExistence type="predicted"/>
<keyword evidence="3" id="KW-1185">Reference proteome</keyword>
<evidence type="ECO:0000313" key="1">
    <source>
        <dbReference type="EMBL" id="KON96919.1"/>
    </source>
</evidence>